<organism evidence="7 8">
    <name type="scientific">Tianweitania aestuarii</name>
    <dbReference type="NCBI Taxonomy" id="2814886"/>
    <lineage>
        <taxon>Bacteria</taxon>
        <taxon>Pseudomonadati</taxon>
        <taxon>Pseudomonadota</taxon>
        <taxon>Alphaproteobacteria</taxon>
        <taxon>Hyphomicrobiales</taxon>
        <taxon>Phyllobacteriaceae</taxon>
        <taxon>Tianweitania</taxon>
    </lineage>
</organism>
<keyword evidence="3" id="KW-0378">Hydrolase</keyword>
<dbReference type="InterPro" id="IPR004635">
    <property type="entry name" value="Pept_S49_SppA"/>
</dbReference>
<keyword evidence="5" id="KW-0812">Transmembrane</keyword>
<dbReference type="NCBIfam" id="TIGR00706">
    <property type="entry name" value="SppA_dom"/>
    <property type="match status" value="1"/>
</dbReference>
<feature type="transmembrane region" description="Helical" evidence="5">
    <location>
        <begin position="20"/>
        <end position="41"/>
    </location>
</feature>
<keyword evidence="5" id="KW-1133">Transmembrane helix</keyword>
<evidence type="ECO:0000259" key="6">
    <source>
        <dbReference type="Pfam" id="PF01343"/>
    </source>
</evidence>
<dbReference type="SUPFAM" id="SSF52096">
    <property type="entry name" value="ClpP/crotonase"/>
    <property type="match status" value="1"/>
</dbReference>
<reference evidence="7 8" key="1">
    <citation type="submission" date="2021-03" db="EMBL/GenBank/DDBJ databases">
        <title>Tianweitania aestuarii sp. nov., isolated from a tidal flat.</title>
        <authorList>
            <person name="Park S."/>
            <person name="Yoon J.-H."/>
        </authorList>
    </citation>
    <scope>NUCLEOTIDE SEQUENCE [LARGE SCALE GENOMIC DNA]</scope>
    <source>
        <strain evidence="7 8">BSSL-BM11</strain>
    </source>
</reference>
<name>A0ABS5RQ53_9HYPH</name>
<evidence type="ECO:0000256" key="4">
    <source>
        <dbReference type="ARBA" id="ARBA00022825"/>
    </source>
</evidence>
<comment type="similarity">
    <text evidence="1">Belongs to the peptidase S49 family.</text>
</comment>
<evidence type="ECO:0000313" key="7">
    <source>
        <dbReference type="EMBL" id="MBS9719166.1"/>
    </source>
</evidence>
<evidence type="ECO:0000256" key="2">
    <source>
        <dbReference type="ARBA" id="ARBA00022670"/>
    </source>
</evidence>
<evidence type="ECO:0000256" key="1">
    <source>
        <dbReference type="ARBA" id="ARBA00008683"/>
    </source>
</evidence>
<dbReference type="InterPro" id="IPR047272">
    <property type="entry name" value="S49_SppA_C"/>
</dbReference>
<dbReference type="PANTHER" id="PTHR42987">
    <property type="entry name" value="PEPTIDASE S49"/>
    <property type="match status" value="1"/>
</dbReference>
<sequence>MASRADDLIDRRRLRRKLSFWRIATIVILAAVVFAGVRFLADDSGFTSGPIDQIAKVKIEGTITEDDELLERLDAIRTTASVKGVIVNIDSPGGTTAGGEAIYEEIRRLAAEKPVVTQVGTLAASAGYMIASASDHIVARQSSIVGSIGVLVQFPDVTGLMDKLGIKLEEVKSSPLKAEPSPFNPTTDEERAMIRRMILDSYDWFVDLVTERRGMPRNEVLRLADGSIFTGRQALANKLIDELGGEREAIAWLGTKGVDADLRVVEWKKKEESSWFSLLSSRAGLTGHESLSDTVRVLLGEIGGEHLFLDGMVSLWHPAQPSPDR</sequence>
<comment type="caution">
    <text evidence="7">The sequence shown here is derived from an EMBL/GenBank/DDBJ whole genome shotgun (WGS) entry which is preliminary data.</text>
</comment>
<dbReference type="InterPro" id="IPR002142">
    <property type="entry name" value="Peptidase_S49"/>
</dbReference>
<dbReference type="CDD" id="cd07023">
    <property type="entry name" value="S49_Sppa_N_C"/>
    <property type="match status" value="1"/>
</dbReference>
<evidence type="ECO:0000256" key="3">
    <source>
        <dbReference type="ARBA" id="ARBA00022801"/>
    </source>
</evidence>
<dbReference type="Gene3D" id="3.90.226.10">
    <property type="entry name" value="2-enoyl-CoA Hydratase, Chain A, domain 1"/>
    <property type="match status" value="1"/>
</dbReference>
<keyword evidence="4" id="KW-0720">Serine protease</keyword>
<dbReference type="Proteomes" id="UP001297272">
    <property type="component" value="Unassembled WGS sequence"/>
</dbReference>
<keyword evidence="5" id="KW-0472">Membrane</keyword>
<dbReference type="Gene3D" id="6.20.330.10">
    <property type="match status" value="1"/>
</dbReference>
<accession>A0ABS5RQ53</accession>
<dbReference type="InterPro" id="IPR029045">
    <property type="entry name" value="ClpP/crotonase-like_dom_sf"/>
</dbReference>
<evidence type="ECO:0000313" key="8">
    <source>
        <dbReference type="Proteomes" id="UP001297272"/>
    </source>
</evidence>
<proteinExistence type="inferred from homology"/>
<dbReference type="RefSeq" id="WP_213982843.1">
    <property type="nucleotide sequence ID" value="NZ_JAFMNX010000001.1"/>
</dbReference>
<keyword evidence="8" id="KW-1185">Reference proteome</keyword>
<dbReference type="EMBL" id="JAFMNX010000001">
    <property type="protein sequence ID" value="MBS9719166.1"/>
    <property type="molecule type" value="Genomic_DNA"/>
</dbReference>
<gene>
    <name evidence="7" type="primary">sppA</name>
    <name evidence="7" type="ORF">JYU29_00525</name>
</gene>
<evidence type="ECO:0000256" key="5">
    <source>
        <dbReference type="SAM" id="Phobius"/>
    </source>
</evidence>
<dbReference type="Pfam" id="PF01343">
    <property type="entry name" value="Peptidase_S49"/>
    <property type="match status" value="1"/>
</dbReference>
<protein>
    <submittedName>
        <fullName evidence="7">Signal peptide peptidase SppA</fullName>
    </submittedName>
</protein>
<keyword evidence="2" id="KW-0645">Protease</keyword>
<feature type="domain" description="Peptidase S49" evidence="6">
    <location>
        <begin position="109"/>
        <end position="253"/>
    </location>
</feature>
<dbReference type="PANTHER" id="PTHR42987:SF6">
    <property type="entry name" value="PROTEINASE IV"/>
    <property type="match status" value="1"/>
</dbReference>